<dbReference type="HOGENOM" id="CLU_1037768_0_0_11"/>
<evidence type="ECO:0008006" key="3">
    <source>
        <dbReference type="Google" id="ProtNLM"/>
    </source>
</evidence>
<organism evidence="1 2">
    <name type="scientific">Corynebacterium callunae DSM 20147</name>
    <dbReference type="NCBI Taxonomy" id="1121353"/>
    <lineage>
        <taxon>Bacteria</taxon>
        <taxon>Bacillati</taxon>
        <taxon>Actinomycetota</taxon>
        <taxon>Actinomycetes</taxon>
        <taxon>Mycobacteriales</taxon>
        <taxon>Corynebacteriaceae</taxon>
        <taxon>Corynebacterium</taxon>
    </lineage>
</organism>
<evidence type="ECO:0000313" key="2">
    <source>
        <dbReference type="Proteomes" id="UP000011760"/>
    </source>
</evidence>
<reference evidence="1 2" key="1">
    <citation type="submission" date="2013-02" db="EMBL/GenBank/DDBJ databases">
        <title>The complete genome sequence of Corynebacterium callunae DSM 20147.</title>
        <authorList>
            <person name="Ruckert C."/>
            <person name="Albersmeier A."/>
            <person name="Kalinowski J."/>
        </authorList>
    </citation>
    <scope>NUCLEOTIDE SEQUENCE [LARGE SCALE GENOMIC DNA]</scope>
    <source>
        <strain evidence="1 2">DSM 20147</strain>
    </source>
</reference>
<name>M1TRG6_9CORY</name>
<dbReference type="AlphaFoldDB" id="M1TRG6"/>
<dbReference type="PATRIC" id="fig|1121353.3.peg.1470"/>
<gene>
    <name evidence="1" type="ORF">H924_07220</name>
</gene>
<evidence type="ECO:0000313" key="1">
    <source>
        <dbReference type="EMBL" id="AGG66886.1"/>
    </source>
</evidence>
<keyword evidence="2" id="KW-1185">Reference proteome</keyword>
<dbReference type="InterPro" id="IPR057369">
    <property type="entry name" value="VG15"/>
</dbReference>
<dbReference type="RefSeq" id="WP_015651317.1">
    <property type="nucleotide sequence ID" value="NC_020506.1"/>
</dbReference>
<dbReference type="KEGG" id="ccn:H924_07220"/>
<sequence length="268" mass="29619">MTAPVVDVPRRVDWETLRSQLDWLNTMAMQDLYAVFNRSLEMDPRAAQRYLEEAVADIVAAFGGDSRVLTEGWLDDLLPGHVPQTIPAAPSIEQITAQVGWGTAPMFTGVGNSLVRLSSVVQQHVFGAQRDTVKAFSVDTGLRWGRIARLDSCEFCRVLASRGAVYGSESRALRVGMAGMENHYVGDAGTLRGRRLKSGRVRGEQQHAEKYHDHCRCVVAPAGGSLELGLPDYTERFQEEYAAAVKMLPDGEPITMQAVTRAMRELRK</sequence>
<dbReference type="Pfam" id="PF25310">
    <property type="entry name" value="VG15"/>
    <property type="match status" value="1"/>
</dbReference>
<protein>
    <recommendedName>
        <fullName evidence="3">Phage head morphogenesis domain-containing protein</fullName>
    </recommendedName>
</protein>
<proteinExistence type="predicted"/>
<accession>M1TRG6</accession>
<dbReference type="EMBL" id="CP004354">
    <property type="protein sequence ID" value="AGG66886.1"/>
    <property type="molecule type" value="Genomic_DNA"/>
</dbReference>
<dbReference type="Proteomes" id="UP000011760">
    <property type="component" value="Chromosome"/>
</dbReference>
<dbReference type="STRING" id="1121353.H924_07220"/>
<dbReference type="OrthoDB" id="3194844at2"/>